<evidence type="ECO:0000313" key="1">
    <source>
        <dbReference type="EMBL" id="QIZ23436.1"/>
    </source>
</evidence>
<organism evidence="1">
    <name type="scientific">Pseudomonas aeruginosa</name>
    <dbReference type="NCBI Taxonomy" id="287"/>
    <lineage>
        <taxon>Bacteria</taxon>
        <taxon>Pseudomonadati</taxon>
        <taxon>Pseudomonadota</taxon>
        <taxon>Gammaproteobacteria</taxon>
        <taxon>Pseudomonadales</taxon>
        <taxon>Pseudomonadaceae</taxon>
        <taxon>Pseudomonas</taxon>
    </lineage>
</organism>
<keyword evidence="1" id="KW-0614">Plasmid</keyword>
<dbReference type="GeneID" id="97170858"/>
<name>A0A6H1QAB6_PSEAI</name>
<sequence length="126" mass="13613">MAMFKRLEKTMQYGATHEFTLETASGVFHQAGIQIMGPDTWCPLLAEKAKPTVENTAVFYTRLAGPEGGPTEQLRELLERSLALISSGGADPVIRVHLHRGEYQALDAAAFQAVVGTGVAVVELND</sequence>
<dbReference type="AlphaFoldDB" id="A0A6H1QAB6"/>
<accession>A0A6H1QAB6</accession>
<proteinExistence type="predicted"/>
<protein>
    <submittedName>
        <fullName evidence="1">Uncharacterized protein</fullName>
    </submittedName>
</protein>
<geneLocation type="plasmid" evidence="1">
    <name>pPA15W-NR</name>
</geneLocation>
<dbReference type="EMBL" id="MN961672">
    <property type="protein sequence ID" value="QIZ23436.1"/>
    <property type="molecule type" value="Genomic_DNA"/>
</dbReference>
<dbReference type="RefSeq" id="WP_031642852.1">
    <property type="nucleotide sequence ID" value="NZ_CAADOK010000454.1"/>
</dbReference>
<reference evidence="1" key="1">
    <citation type="submission" date="2020-01" db="EMBL/GenBank/DDBJ databases">
        <authorList>
            <person name="Zhou D."/>
        </authorList>
    </citation>
    <scope>NUCLEOTIDE SEQUENCE</scope>
    <source>
        <strain evidence="1">PA15W</strain>
        <plasmid evidence="1">pPA15W-NR</plasmid>
    </source>
</reference>